<dbReference type="EMBL" id="MU277275">
    <property type="protein sequence ID" value="KAI0055939.1"/>
    <property type="molecule type" value="Genomic_DNA"/>
</dbReference>
<keyword evidence="2" id="KW-1185">Reference proteome</keyword>
<name>A0ACB8SHD9_9AGAM</name>
<comment type="caution">
    <text evidence="1">The sequence shown here is derived from an EMBL/GenBank/DDBJ whole genome shotgun (WGS) entry which is preliminary data.</text>
</comment>
<protein>
    <submittedName>
        <fullName evidence="1">Uncharacterized protein</fullName>
    </submittedName>
</protein>
<reference evidence="1" key="2">
    <citation type="journal article" date="2022" name="New Phytol.">
        <title>Evolutionary transition to the ectomycorrhizal habit in the genomes of a hyperdiverse lineage of mushroom-forming fungi.</title>
        <authorList>
            <person name="Looney B."/>
            <person name="Miyauchi S."/>
            <person name="Morin E."/>
            <person name="Drula E."/>
            <person name="Courty P.E."/>
            <person name="Kohler A."/>
            <person name="Kuo A."/>
            <person name="LaButti K."/>
            <person name="Pangilinan J."/>
            <person name="Lipzen A."/>
            <person name="Riley R."/>
            <person name="Andreopoulos W."/>
            <person name="He G."/>
            <person name="Johnson J."/>
            <person name="Nolan M."/>
            <person name="Tritt A."/>
            <person name="Barry K.W."/>
            <person name="Grigoriev I.V."/>
            <person name="Nagy L.G."/>
            <person name="Hibbett D."/>
            <person name="Henrissat B."/>
            <person name="Matheny P.B."/>
            <person name="Labbe J."/>
            <person name="Martin F.M."/>
        </authorList>
    </citation>
    <scope>NUCLEOTIDE SEQUENCE</scope>
    <source>
        <strain evidence="1">HHB10654</strain>
    </source>
</reference>
<gene>
    <name evidence="1" type="ORF">BV25DRAFT_1832782</name>
</gene>
<organism evidence="1 2">
    <name type="scientific">Artomyces pyxidatus</name>
    <dbReference type="NCBI Taxonomy" id="48021"/>
    <lineage>
        <taxon>Eukaryota</taxon>
        <taxon>Fungi</taxon>
        <taxon>Dikarya</taxon>
        <taxon>Basidiomycota</taxon>
        <taxon>Agaricomycotina</taxon>
        <taxon>Agaricomycetes</taxon>
        <taxon>Russulales</taxon>
        <taxon>Auriscalpiaceae</taxon>
        <taxon>Artomyces</taxon>
    </lineage>
</organism>
<sequence>MSQRIAIVFVYVSVLIEVAAKSSVPYYSTTIAGFRCCEYSLYAGCILLTLSSIPIPFLPLL</sequence>
<evidence type="ECO:0000313" key="1">
    <source>
        <dbReference type="EMBL" id="KAI0055939.1"/>
    </source>
</evidence>
<proteinExistence type="predicted"/>
<accession>A0ACB8SHD9</accession>
<evidence type="ECO:0000313" key="2">
    <source>
        <dbReference type="Proteomes" id="UP000814140"/>
    </source>
</evidence>
<dbReference type="Proteomes" id="UP000814140">
    <property type="component" value="Unassembled WGS sequence"/>
</dbReference>
<reference evidence="1" key="1">
    <citation type="submission" date="2021-03" db="EMBL/GenBank/DDBJ databases">
        <authorList>
            <consortium name="DOE Joint Genome Institute"/>
            <person name="Ahrendt S."/>
            <person name="Looney B.P."/>
            <person name="Miyauchi S."/>
            <person name="Morin E."/>
            <person name="Drula E."/>
            <person name="Courty P.E."/>
            <person name="Chicoki N."/>
            <person name="Fauchery L."/>
            <person name="Kohler A."/>
            <person name="Kuo A."/>
            <person name="Labutti K."/>
            <person name="Pangilinan J."/>
            <person name="Lipzen A."/>
            <person name="Riley R."/>
            <person name="Andreopoulos W."/>
            <person name="He G."/>
            <person name="Johnson J."/>
            <person name="Barry K.W."/>
            <person name="Grigoriev I.V."/>
            <person name="Nagy L."/>
            <person name="Hibbett D."/>
            <person name="Henrissat B."/>
            <person name="Matheny P.B."/>
            <person name="Labbe J."/>
            <person name="Martin F."/>
        </authorList>
    </citation>
    <scope>NUCLEOTIDE SEQUENCE</scope>
    <source>
        <strain evidence="1">HHB10654</strain>
    </source>
</reference>